<dbReference type="PANTHER" id="PTHR30250">
    <property type="entry name" value="PST FAMILY PREDICTED COLANIC ACID TRANSPORTER"/>
    <property type="match status" value="1"/>
</dbReference>
<dbReference type="PANTHER" id="PTHR30250:SF30">
    <property type="entry name" value="LIPID III FLIPPASE"/>
    <property type="match status" value="1"/>
</dbReference>
<feature type="transmembrane region" description="Helical" evidence="6">
    <location>
        <begin position="257"/>
        <end position="277"/>
    </location>
</feature>
<organism evidence="7 8">
    <name type="scientific">Aliarcobacter cryaerophilus</name>
    <dbReference type="NCBI Taxonomy" id="28198"/>
    <lineage>
        <taxon>Bacteria</taxon>
        <taxon>Pseudomonadati</taxon>
        <taxon>Campylobacterota</taxon>
        <taxon>Epsilonproteobacteria</taxon>
        <taxon>Campylobacterales</taxon>
        <taxon>Arcobacteraceae</taxon>
        <taxon>Aliarcobacter</taxon>
    </lineage>
</organism>
<evidence type="ECO:0000256" key="3">
    <source>
        <dbReference type="ARBA" id="ARBA00022692"/>
    </source>
</evidence>
<dbReference type="EMBL" id="NXGE01000012">
    <property type="protein sequence ID" value="PRM92478.1"/>
    <property type="molecule type" value="Genomic_DNA"/>
</dbReference>
<reference evidence="7 8" key="1">
    <citation type="submission" date="2017-09" db="EMBL/GenBank/DDBJ databases">
        <title>Reassesment of A. cryaerophilus.</title>
        <authorList>
            <person name="Perez-Cataluna A."/>
            <person name="Collado L."/>
            <person name="Salgado O."/>
            <person name="Lefinanco V."/>
            <person name="Figueras M.J."/>
        </authorList>
    </citation>
    <scope>NUCLEOTIDE SEQUENCE [LARGE SCALE GENOMIC DNA]</scope>
    <source>
        <strain evidence="7 8">LMG 10210</strain>
    </source>
</reference>
<dbReference type="GO" id="GO:0009246">
    <property type="term" value="P:enterobacterial common antigen biosynthetic process"/>
    <property type="evidence" value="ECO:0007669"/>
    <property type="project" value="InterPro"/>
</dbReference>
<keyword evidence="5 6" id="KW-0472">Membrane</keyword>
<feature type="transmembrane region" description="Helical" evidence="6">
    <location>
        <begin position="333"/>
        <end position="354"/>
    </location>
</feature>
<keyword evidence="2" id="KW-1003">Cell membrane</keyword>
<dbReference type="InterPro" id="IPR044550">
    <property type="entry name" value="WzxE"/>
</dbReference>
<evidence type="ECO:0000256" key="1">
    <source>
        <dbReference type="ARBA" id="ARBA00004651"/>
    </source>
</evidence>
<dbReference type="AlphaFoldDB" id="A0A2S9T0W6"/>
<feature type="transmembrane region" description="Helical" evidence="6">
    <location>
        <begin position="112"/>
        <end position="135"/>
    </location>
</feature>
<evidence type="ECO:0000313" key="7">
    <source>
        <dbReference type="EMBL" id="PRM92478.1"/>
    </source>
</evidence>
<evidence type="ECO:0000313" key="8">
    <source>
        <dbReference type="Proteomes" id="UP000238281"/>
    </source>
</evidence>
<feature type="transmembrane region" description="Helical" evidence="6">
    <location>
        <begin position="386"/>
        <end position="408"/>
    </location>
</feature>
<dbReference type="RefSeq" id="WP_105916145.1">
    <property type="nucleotide sequence ID" value="NZ_NXGE01000012.1"/>
</dbReference>
<dbReference type="CDD" id="cd13125">
    <property type="entry name" value="MATE_like_10"/>
    <property type="match status" value="1"/>
</dbReference>
<feature type="transmembrane region" description="Helical" evidence="6">
    <location>
        <begin position="147"/>
        <end position="169"/>
    </location>
</feature>
<dbReference type="Pfam" id="PF01943">
    <property type="entry name" value="Polysacc_synt"/>
    <property type="match status" value="1"/>
</dbReference>
<proteinExistence type="predicted"/>
<accession>A0A2S9T0W6</accession>
<feature type="transmembrane region" description="Helical" evidence="6">
    <location>
        <begin position="45"/>
        <end position="66"/>
    </location>
</feature>
<dbReference type="Proteomes" id="UP000238281">
    <property type="component" value="Unassembled WGS sequence"/>
</dbReference>
<dbReference type="GO" id="GO:0005886">
    <property type="term" value="C:plasma membrane"/>
    <property type="evidence" value="ECO:0007669"/>
    <property type="project" value="UniProtKB-SubCell"/>
</dbReference>
<evidence type="ECO:0000256" key="2">
    <source>
        <dbReference type="ARBA" id="ARBA00022475"/>
    </source>
</evidence>
<gene>
    <name evidence="7" type="ORF">CJ673_10680</name>
</gene>
<feature type="transmembrane region" description="Helical" evidence="6">
    <location>
        <begin position="175"/>
        <end position="198"/>
    </location>
</feature>
<dbReference type="InterPro" id="IPR050833">
    <property type="entry name" value="Poly_Biosynth_Transport"/>
</dbReference>
<dbReference type="InterPro" id="IPR002797">
    <property type="entry name" value="Polysacc_synth"/>
</dbReference>
<feature type="transmembrane region" description="Helical" evidence="6">
    <location>
        <begin position="219"/>
        <end position="237"/>
    </location>
</feature>
<sequence>MTLIKTSVLTAISTVIKLVSAFVINKVIALYIGPTGLAIVGQLQSFTSIITTFSNGAISSGIVKYTAEYQTMEQKQKIFSSSIVISLVCSLIISIVLFTFSGYLSELILKDIQYSSVFIIFGATIFLFALNMVLISILNGQKEIKKYVLVNIAGSIFSLVFTSILIMQLNLMGALYAMVLNQSVMFFVTLAFVIKSSWFKLEYFKQGFDKESLSKLSKYSLMAIVSALTVPVSHLIIREYIGENLGWDSAGYWQGIWYISTMYLMLVTTTLGVYYLPRLSEIQDNKELRKEIFSGYKIIMPIVILASLIIFLLKEYVILIAFSKDFMPMMELFAWQLMGDVIKIASWLLAYLMLAKAMTKTYISLEILGSLSFVLLSIYFVDNYGLVGITYAYALNYLIYMFVMIYIFRKVVR</sequence>
<feature type="transmembrane region" description="Helical" evidence="6">
    <location>
        <begin position="298"/>
        <end position="321"/>
    </location>
</feature>
<name>A0A2S9T0W6_9BACT</name>
<protein>
    <submittedName>
        <fullName evidence="7">O-antigen flippase</fullName>
    </submittedName>
</protein>
<feature type="transmembrane region" description="Helical" evidence="6">
    <location>
        <begin position="361"/>
        <end position="380"/>
    </location>
</feature>
<keyword evidence="4 6" id="KW-1133">Transmembrane helix</keyword>
<evidence type="ECO:0000256" key="5">
    <source>
        <dbReference type="ARBA" id="ARBA00023136"/>
    </source>
</evidence>
<evidence type="ECO:0000256" key="6">
    <source>
        <dbReference type="SAM" id="Phobius"/>
    </source>
</evidence>
<comment type="caution">
    <text evidence="7">The sequence shown here is derived from an EMBL/GenBank/DDBJ whole genome shotgun (WGS) entry which is preliminary data.</text>
</comment>
<comment type="subcellular location">
    <subcellularLocation>
        <location evidence="1">Cell membrane</location>
        <topology evidence="1">Multi-pass membrane protein</topology>
    </subcellularLocation>
</comment>
<evidence type="ECO:0000256" key="4">
    <source>
        <dbReference type="ARBA" id="ARBA00022989"/>
    </source>
</evidence>
<keyword evidence="3 6" id="KW-0812">Transmembrane</keyword>
<feature type="transmembrane region" description="Helical" evidence="6">
    <location>
        <begin position="78"/>
        <end position="100"/>
    </location>
</feature>